<accession>A0A2K2AR18</accession>
<protein>
    <recommendedName>
        <fullName evidence="6">Anthocyanidin 3-O-glucosyltransferase</fullName>
    </recommendedName>
</protein>
<dbReference type="PANTHER" id="PTHR48048:SF30">
    <property type="entry name" value="GLYCOSYLTRANSFERASE"/>
    <property type="match status" value="1"/>
</dbReference>
<evidence type="ECO:0000256" key="1">
    <source>
        <dbReference type="ARBA" id="ARBA00009995"/>
    </source>
</evidence>
<dbReference type="SUPFAM" id="SSF53756">
    <property type="entry name" value="UDP-Glycosyltransferase/glycogen phosphorylase"/>
    <property type="match status" value="1"/>
</dbReference>
<evidence type="ECO:0000313" key="4">
    <source>
        <dbReference type="EMBL" id="PNT39978.2"/>
    </source>
</evidence>
<dbReference type="CDD" id="cd03784">
    <property type="entry name" value="GT1_Gtf-like"/>
    <property type="match status" value="1"/>
</dbReference>
<dbReference type="Proteomes" id="UP000006729">
    <property type="component" value="Chromosome 4"/>
</dbReference>
<dbReference type="PANTHER" id="PTHR48048">
    <property type="entry name" value="GLYCOSYLTRANSFERASE"/>
    <property type="match status" value="1"/>
</dbReference>
<evidence type="ECO:0000256" key="2">
    <source>
        <dbReference type="ARBA" id="ARBA00022676"/>
    </source>
</evidence>
<gene>
    <name evidence="4" type="ORF">POPTR_004G069700v4</name>
</gene>
<dbReference type="Gene3D" id="3.40.50.2000">
    <property type="entry name" value="Glycogen Phosphorylase B"/>
    <property type="match status" value="2"/>
</dbReference>
<dbReference type="GO" id="GO:0016757">
    <property type="term" value="F:glycosyltransferase activity"/>
    <property type="evidence" value="ECO:0000318"/>
    <property type="project" value="GO_Central"/>
</dbReference>
<evidence type="ECO:0000256" key="3">
    <source>
        <dbReference type="ARBA" id="ARBA00022679"/>
    </source>
</evidence>
<reference evidence="4 5" key="1">
    <citation type="journal article" date="2006" name="Science">
        <title>The genome of black cottonwood, Populus trichocarpa (Torr. &amp; Gray).</title>
        <authorList>
            <person name="Tuskan G.A."/>
            <person name="Difazio S."/>
            <person name="Jansson S."/>
            <person name="Bohlmann J."/>
            <person name="Grigoriev I."/>
            <person name="Hellsten U."/>
            <person name="Putnam N."/>
            <person name="Ralph S."/>
            <person name="Rombauts S."/>
            <person name="Salamov A."/>
            <person name="Schein J."/>
            <person name="Sterck L."/>
            <person name="Aerts A."/>
            <person name="Bhalerao R.R."/>
            <person name="Bhalerao R.P."/>
            <person name="Blaudez D."/>
            <person name="Boerjan W."/>
            <person name="Brun A."/>
            <person name="Brunner A."/>
            <person name="Busov V."/>
            <person name="Campbell M."/>
            <person name="Carlson J."/>
            <person name="Chalot M."/>
            <person name="Chapman J."/>
            <person name="Chen G.L."/>
            <person name="Cooper D."/>
            <person name="Coutinho P.M."/>
            <person name="Couturier J."/>
            <person name="Covert S."/>
            <person name="Cronk Q."/>
            <person name="Cunningham R."/>
            <person name="Davis J."/>
            <person name="Degroeve S."/>
            <person name="Dejardin A."/>
            <person name="Depamphilis C."/>
            <person name="Detter J."/>
            <person name="Dirks B."/>
            <person name="Dubchak I."/>
            <person name="Duplessis S."/>
            <person name="Ehlting J."/>
            <person name="Ellis B."/>
            <person name="Gendler K."/>
            <person name="Goodstein D."/>
            <person name="Gribskov M."/>
            <person name="Grimwood J."/>
            <person name="Groover A."/>
            <person name="Gunter L."/>
            <person name="Hamberger B."/>
            <person name="Heinze B."/>
            <person name="Helariutta Y."/>
            <person name="Henrissat B."/>
            <person name="Holligan D."/>
            <person name="Holt R."/>
            <person name="Huang W."/>
            <person name="Islam-Faridi N."/>
            <person name="Jones S."/>
            <person name="Jones-Rhoades M."/>
            <person name="Jorgensen R."/>
            <person name="Joshi C."/>
            <person name="Kangasjarvi J."/>
            <person name="Karlsson J."/>
            <person name="Kelleher C."/>
            <person name="Kirkpatrick R."/>
            <person name="Kirst M."/>
            <person name="Kohler A."/>
            <person name="Kalluri U."/>
            <person name="Larimer F."/>
            <person name="Leebens-Mack J."/>
            <person name="Leple J.C."/>
            <person name="Locascio P."/>
            <person name="Lou Y."/>
            <person name="Lucas S."/>
            <person name="Martin F."/>
            <person name="Montanini B."/>
            <person name="Napoli C."/>
            <person name="Nelson D.R."/>
            <person name="Nelson C."/>
            <person name="Nieminen K."/>
            <person name="Nilsson O."/>
            <person name="Pereda V."/>
            <person name="Peter G."/>
            <person name="Philippe R."/>
            <person name="Pilate G."/>
            <person name="Poliakov A."/>
            <person name="Razumovskaya J."/>
            <person name="Richardson P."/>
            <person name="Rinaldi C."/>
            <person name="Ritland K."/>
            <person name="Rouze P."/>
            <person name="Ryaboy D."/>
            <person name="Schmutz J."/>
            <person name="Schrader J."/>
            <person name="Segerman B."/>
            <person name="Shin H."/>
            <person name="Siddiqui A."/>
            <person name="Sterky F."/>
            <person name="Terry A."/>
            <person name="Tsai C.J."/>
            <person name="Uberbacher E."/>
            <person name="Unneberg P."/>
            <person name="Vahala J."/>
            <person name="Wall K."/>
            <person name="Wessler S."/>
            <person name="Yang G."/>
            <person name="Yin T."/>
            <person name="Douglas C."/>
            <person name="Marra M."/>
            <person name="Sandberg G."/>
            <person name="Van de Peer Y."/>
            <person name="Rokhsar D."/>
        </authorList>
    </citation>
    <scope>NUCLEOTIDE SEQUENCE [LARGE SCALE GENOMIC DNA]</scope>
    <source>
        <strain evidence="5">cv. Nisqually</strain>
    </source>
</reference>
<keyword evidence="3" id="KW-0808">Transferase</keyword>
<evidence type="ECO:0000313" key="5">
    <source>
        <dbReference type="Proteomes" id="UP000006729"/>
    </source>
</evidence>
<dbReference type="InParanoid" id="A0A2K2AR18"/>
<keyword evidence="2" id="KW-0328">Glycosyltransferase</keyword>
<proteinExistence type="inferred from homology"/>
<dbReference type="STRING" id="3694.A0A2K2AR18"/>
<organism evidence="4 5">
    <name type="scientific">Populus trichocarpa</name>
    <name type="common">Western balsam poplar</name>
    <name type="synonym">Populus balsamifera subsp. trichocarpa</name>
    <dbReference type="NCBI Taxonomy" id="3694"/>
    <lineage>
        <taxon>Eukaryota</taxon>
        <taxon>Viridiplantae</taxon>
        <taxon>Streptophyta</taxon>
        <taxon>Embryophyta</taxon>
        <taxon>Tracheophyta</taxon>
        <taxon>Spermatophyta</taxon>
        <taxon>Magnoliopsida</taxon>
        <taxon>eudicotyledons</taxon>
        <taxon>Gunneridae</taxon>
        <taxon>Pentapetalae</taxon>
        <taxon>rosids</taxon>
        <taxon>fabids</taxon>
        <taxon>Malpighiales</taxon>
        <taxon>Salicaceae</taxon>
        <taxon>Saliceae</taxon>
        <taxon>Populus</taxon>
    </lineage>
</organism>
<sequence>MVLLWTSFALANELHIPSYFFITSGACFLALYLHLPTLHQNTTKSFKDMKEHFLNVPGLLPVLATDIPKPFLERDNKAYQYFLDFATQVPQAAGIMINTFEFLESKVVRATSDGLCVPDNPMPPIYCIGPLIVAADERGGSSKTSPEDAHKCITWLDSQPNQSVVFLCFGSLEPFTKEQLREIAIGLEKSGQRFLWVVRDPPSHNLSVSIKPNGYPDLDSLLPDGFLERTKERGLVVKLWAPQVEILNHSSVGGFVTHCGWNSTLEAVCAGVPLVAWPLYAEQPLNRAVLVDGMKLALSMNESEDGFVSADEVEKNLRGLMVSDEGILIRERALTMKNAAKAAMIEGGSSHVALSKLVESWN</sequence>
<comment type="similarity">
    <text evidence="1">Belongs to the UDP-glycosyltransferase family.</text>
</comment>
<dbReference type="EMBL" id="CM009293">
    <property type="protein sequence ID" value="PNT39978.2"/>
    <property type="molecule type" value="Genomic_DNA"/>
</dbReference>
<dbReference type="AlphaFoldDB" id="A0A2K2AR18"/>
<evidence type="ECO:0008006" key="6">
    <source>
        <dbReference type="Google" id="ProtNLM"/>
    </source>
</evidence>
<dbReference type="Pfam" id="PF00201">
    <property type="entry name" value="UDPGT"/>
    <property type="match status" value="1"/>
</dbReference>
<dbReference type="InterPro" id="IPR002213">
    <property type="entry name" value="UDP_glucos_trans"/>
</dbReference>
<dbReference type="FunFam" id="3.40.50.2000:FF:000095">
    <property type="entry name" value="Glycosyltransferase"/>
    <property type="match status" value="1"/>
</dbReference>
<dbReference type="InterPro" id="IPR050481">
    <property type="entry name" value="UDP-glycosyltransf_plant"/>
</dbReference>
<name>A0A2K2AR18_POPTR</name>
<keyword evidence="5" id="KW-1185">Reference proteome</keyword>
<comment type="caution">
    <text evidence="4">The sequence shown here is derived from an EMBL/GenBank/DDBJ whole genome shotgun (WGS) entry which is preliminary data.</text>
</comment>
<dbReference type="GO" id="GO:0035251">
    <property type="term" value="F:UDP-glucosyltransferase activity"/>
    <property type="evidence" value="ECO:0007669"/>
    <property type="project" value="InterPro"/>
</dbReference>